<dbReference type="STRING" id="573501.SAMN04487999_1528"/>
<dbReference type="InterPro" id="IPR050925">
    <property type="entry name" value="Rhomboid_protease_S54"/>
</dbReference>
<reference evidence="9 12" key="3">
    <citation type="submission" date="2018-07" db="EMBL/GenBank/DDBJ databases">
        <title>Leeuwenhoekiella genomics.</title>
        <authorList>
            <person name="Tahon G."/>
            <person name="Willems A."/>
        </authorList>
    </citation>
    <scope>NUCLEOTIDE SEQUENCE [LARGE SCALE GENOMIC DNA]</scope>
    <source>
        <strain evidence="9 12">LMG 24856</strain>
    </source>
</reference>
<keyword evidence="10" id="KW-0645">Protease</keyword>
<comment type="subcellular location">
    <subcellularLocation>
        <location evidence="1">Membrane</location>
        <topology evidence="1">Multi-pass membrane protein</topology>
    </subcellularLocation>
</comment>
<name>A0A1M5XIQ3_9FLAO</name>
<dbReference type="RefSeq" id="WP_072981946.1">
    <property type="nucleotide sequence ID" value="NZ_FQXT01000003.1"/>
</dbReference>
<dbReference type="GO" id="GO:0004252">
    <property type="term" value="F:serine-type endopeptidase activity"/>
    <property type="evidence" value="ECO:0007669"/>
    <property type="project" value="InterPro"/>
</dbReference>
<keyword evidence="3 7" id="KW-0812">Transmembrane</keyword>
<dbReference type="EMBL" id="FQXT01000003">
    <property type="protein sequence ID" value="SHH99690.1"/>
    <property type="molecule type" value="Genomic_DNA"/>
</dbReference>
<comment type="similarity">
    <text evidence="2">Belongs to the peptidase S54 family.</text>
</comment>
<evidence type="ECO:0000256" key="2">
    <source>
        <dbReference type="ARBA" id="ARBA00009045"/>
    </source>
</evidence>
<dbReference type="AlphaFoldDB" id="A0A1M5XIQ3"/>
<feature type="domain" description="Peptidase S54 rhomboid" evidence="8">
    <location>
        <begin position="160"/>
        <end position="244"/>
    </location>
</feature>
<reference evidence="10" key="1">
    <citation type="submission" date="2016-11" db="EMBL/GenBank/DDBJ databases">
        <authorList>
            <person name="Jaros S."/>
            <person name="Januszkiewicz K."/>
            <person name="Wedrychowicz H."/>
        </authorList>
    </citation>
    <scope>NUCLEOTIDE SEQUENCE [LARGE SCALE GENOMIC DNA]</scope>
    <source>
        <strain evidence="10">DSM 19859</strain>
    </source>
</reference>
<keyword evidence="4" id="KW-0378">Hydrolase</keyword>
<proteinExistence type="inferred from homology"/>
<keyword evidence="12" id="KW-1185">Reference proteome</keyword>
<evidence type="ECO:0000256" key="7">
    <source>
        <dbReference type="SAM" id="Phobius"/>
    </source>
</evidence>
<feature type="transmembrane region" description="Helical" evidence="7">
    <location>
        <begin position="57"/>
        <end position="74"/>
    </location>
</feature>
<keyword evidence="5 7" id="KW-1133">Transmembrane helix</keyword>
<dbReference type="Proteomes" id="UP000290037">
    <property type="component" value="Unassembled WGS sequence"/>
</dbReference>
<reference evidence="11" key="2">
    <citation type="submission" date="2016-11" db="EMBL/GenBank/DDBJ databases">
        <authorList>
            <person name="Varghese N."/>
            <person name="Submissions S."/>
        </authorList>
    </citation>
    <scope>NUCLEOTIDE SEQUENCE [LARGE SCALE GENOMIC DNA]</scope>
    <source>
        <strain evidence="11">DSM 19859</strain>
    </source>
</reference>
<evidence type="ECO:0000313" key="11">
    <source>
        <dbReference type="Proteomes" id="UP000184240"/>
    </source>
</evidence>
<dbReference type="GO" id="GO:0016020">
    <property type="term" value="C:membrane"/>
    <property type="evidence" value="ECO:0007669"/>
    <property type="project" value="UniProtKB-SubCell"/>
</dbReference>
<feature type="transmembrane region" description="Helical" evidence="7">
    <location>
        <begin position="171"/>
        <end position="194"/>
    </location>
</feature>
<dbReference type="GO" id="GO:0006508">
    <property type="term" value="P:proteolysis"/>
    <property type="evidence" value="ECO:0007669"/>
    <property type="project" value="UniProtKB-KW"/>
</dbReference>
<gene>
    <name evidence="9" type="ORF">DSM01_822</name>
    <name evidence="10" type="ORF">SAMN04487999_1528</name>
</gene>
<evidence type="ECO:0000256" key="3">
    <source>
        <dbReference type="ARBA" id="ARBA00022692"/>
    </source>
</evidence>
<dbReference type="Proteomes" id="UP000184240">
    <property type="component" value="Unassembled WGS sequence"/>
</dbReference>
<organism evidence="10 11">
    <name type="scientific">Leeuwenhoekiella palythoae</name>
    <dbReference type="NCBI Taxonomy" id="573501"/>
    <lineage>
        <taxon>Bacteria</taxon>
        <taxon>Pseudomonadati</taxon>
        <taxon>Bacteroidota</taxon>
        <taxon>Flavobacteriia</taxon>
        <taxon>Flavobacteriales</taxon>
        <taxon>Flavobacteriaceae</taxon>
        <taxon>Leeuwenhoekiella</taxon>
    </lineage>
</organism>
<evidence type="ECO:0000256" key="4">
    <source>
        <dbReference type="ARBA" id="ARBA00022801"/>
    </source>
</evidence>
<evidence type="ECO:0000313" key="10">
    <source>
        <dbReference type="EMBL" id="SHH99690.1"/>
    </source>
</evidence>
<keyword evidence="6 7" id="KW-0472">Membrane</keyword>
<evidence type="ECO:0000313" key="9">
    <source>
        <dbReference type="EMBL" id="RXG30073.1"/>
    </source>
</evidence>
<dbReference type="PANTHER" id="PTHR43731">
    <property type="entry name" value="RHOMBOID PROTEASE"/>
    <property type="match status" value="1"/>
</dbReference>
<feature type="transmembrane region" description="Helical" evidence="7">
    <location>
        <begin position="227"/>
        <end position="244"/>
    </location>
</feature>
<dbReference type="SUPFAM" id="SSF144091">
    <property type="entry name" value="Rhomboid-like"/>
    <property type="match status" value="1"/>
</dbReference>
<dbReference type="InterPro" id="IPR022764">
    <property type="entry name" value="Peptidase_S54_rhomboid_dom"/>
</dbReference>
<dbReference type="PANTHER" id="PTHR43731:SF14">
    <property type="entry name" value="PRESENILIN-ASSOCIATED RHOMBOID-LIKE PROTEIN, MITOCHONDRIAL"/>
    <property type="match status" value="1"/>
</dbReference>
<feature type="domain" description="Peptidase S54 rhomboid" evidence="8">
    <location>
        <begin position="44"/>
        <end position="113"/>
    </location>
</feature>
<dbReference type="InterPro" id="IPR035952">
    <property type="entry name" value="Rhomboid-like_sf"/>
</dbReference>
<feature type="transmembrane region" description="Helical" evidence="7">
    <location>
        <begin position="201"/>
        <end position="221"/>
    </location>
</feature>
<dbReference type="OrthoDB" id="9807874at2"/>
<evidence type="ECO:0000256" key="1">
    <source>
        <dbReference type="ARBA" id="ARBA00004141"/>
    </source>
</evidence>
<dbReference type="Gene3D" id="1.20.1540.10">
    <property type="entry name" value="Rhomboid-like"/>
    <property type="match status" value="1"/>
</dbReference>
<feature type="transmembrane region" description="Helical" evidence="7">
    <location>
        <begin position="86"/>
        <end position="109"/>
    </location>
</feature>
<sequence>MGRITETVKVLLIINVIFFLGSQFLIPNAVQLFGLWFPENPNFHFWQPVTHMFMHDQSSIFHILFNMYALWAFGGPVEQSLGRNKFIFFYFSAGLGAALIHTLVGYYHYQAGYEALINAGLTPSEISDTVNKAFTSIQQSGQYSYPNINEPDKVRGMIEAFSTSAVGASGAIYGVLVAFGMLLPNAELFLIFLPIPIKAKFFIPGLILLDLFSGVTGFSIFGANIANFAHIGGAIFGFIMMWYWKKNSFNDKRWY</sequence>
<evidence type="ECO:0000256" key="5">
    <source>
        <dbReference type="ARBA" id="ARBA00022989"/>
    </source>
</evidence>
<protein>
    <submittedName>
        <fullName evidence="9">Membrane associated rhomboid family serine protease</fullName>
    </submittedName>
    <submittedName>
        <fullName evidence="10">Membrane associated serine protease, rhomboid family</fullName>
    </submittedName>
</protein>
<feature type="transmembrane region" description="Helical" evidence="7">
    <location>
        <begin position="12"/>
        <end position="37"/>
    </location>
</feature>
<evidence type="ECO:0000313" key="12">
    <source>
        <dbReference type="Proteomes" id="UP000290037"/>
    </source>
</evidence>
<evidence type="ECO:0000256" key="6">
    <source>
        <dbReference type="ARBA" id="ARBA00023136"/>
    </source>
</evidence>
<evidence type="ECO:0000259" key="8">
    <source>
        <dbReference type="Pfam" id="PF01694"/>
    </source>
</evidence>
<dbReference type="Pfam" id="PF01694">
    <property type="entry name" value="Rhomboid"/>
    <property type="match status" value="2"/>
</dbReference>
<dbReference type="EMBL" id="QOVN01000002">
    <property type="protein sequence ID" value="RXG30073.1"/>
    <property type="molecule type" value="Genomic_DNA"/>
</dbReference>
<accession>A0A1M5XIQ3</accession>